<dbReference type="Proteomes" id="UP000475214">
    <property type="component" value="Unassembled WGS sequence"/>
</dbReference>
<feature type="binding site" evidence="7">
    <location>
        <position position="192"/>
    </location>
    <ligand>
        <name>Zn(2+)</name>
        <dbReference type="ChEBI" id="CHEBI:29105"/>
        <label>2</label>
    </ligand>
</feature>
<evidence type="ECO:0000313" key="10">
    <source>
        <dbReference type="Proteomes" id="UP000475214"/>
    </source>
</evidence>
<dbReference type="GO" id="GO:0006284">
    <property type="term" value="P:base-excision repair"/>
    <property type="evidence" value="ECO:0007669"/>
    <property type="project" value="TreeGrafter"/>
</dbReference>
<comment type="catalytic activity">
    <reaction evidence="7">
        <text>Endonucleolytic cleavage to 5'-phosphooligonucleotide end-products.</text>
        <dbReference type="EC" id="3.1.21.2"/>
    </reaction>
</comment>
<sequence>MTRGARVTIGAVTSPRALIGTHLPAAGKLATVPARAKALGADSVQVFLGNPRGWAVTEGDPAVSASFRGAAEELEMPVLVHSAYLINLGSPTTQTYERSVASLTHAMRRGRDVGAAGVVVHTGSCVAESNRDAALKQVREALFPILDGVDDGPALLLEPTAGQGQSLCATIDDLAEYLDVLDRHPRARICFDTCHIFAAGHDLATPGGMAAALDELVRVAGPGRLAAVHANDSMDVCGSFRDRHQRIGSGRIGAEPFGELLDHPEVAGLPVVLETPGGPDAYAADIALLDGLRQPARDLPVARP</sequence>
<dbReference type="InterPro" id="IPR036237">
    <property type="entry name" value="Xyl_isomerase-like_sf"/>
</dbReference>
<evidence type="ECO:0000259" key="8">
    <source>
        <dbReference type="Pfam" id="PF01261"/>
    </source>
</evidence>
<evidence type="ECO:0000313" key="9">
    <source>
        <dbReference type="EMBL" id="NEE01842.1"/>
    </source>
</evidence>
<comment type="cofactor">
    <cofactor evidence="7">
        <name>Zn(2+)</name>
        <dbReference type="ChEBI" id="CHEBI:29105"/>
    </cofactor>
    <text evidence="7">Binds 3 Zn(2+) ions.</text>
</comment>
<evidence type="ECO:0000256" key="2">
    <source>
        <dbReference type="ARBA" id="ARBA00022723"/>
    </source>
</evidence>
<dbReference type="EC" id="3.1.21.2" evidence="7"/>
<feature type="binding site" evidence="7">
    <location>
        <position position="158"/>
    </location>
    <ligand>
        <name>Zn(2+)</name>
        <dbReference type="ChEBI" id="CHEBI:29105"/>
        <label>2</label>
    </ligand>
</feature>
<evidence type="ECO:0000256" key="4">
    <source>
        <dbReference type="ARBA" id="ARBA00022801"/>
    </source>
</evidence>
<feature type="binding site" evidence="7">
    <location>
        <position position="81"/>
    </location>
    <ligand>
        <name>Zn(2+)</name>
        <dbReference type="ChEBI" id="CHEBI:29105"/>
        <label>1</label>
    </ligand>
</feature>
<keyword evidence="7" id="KW-0255">Endonuclease</keyword>
<keyword evidence="3 7" id="KW-0227">DNA damage</keyword>
<feature type="binding site" evidence="7">
    <location>
        <position position="121"/>
    </location>
    <ligand>
        <name>Zn(2+)</name>
        <dbReference type="ChEBI" id="CHEBI:29105"/>
        <label>1</label>
    </ligand>
</feature>
<comment type="function">
    <text evidence="7">Endonuclease IV plays a role in DNA repair. It cleaves phosphodiester bonds at apurinic or apyrimidinic (AP) sites, generating a 3'-hydroxyl group and a 5'-terminal sugar phosphate.</text>
</comment>
<dbReference type="PROSITE" id="PS00729">
    <property type="entry name" value="AP_NUCLEASE_F2_1"/>
    <property type="match status" value="1"/>
</dbReference>
<dbReference type="GO" id="GO:0003677">
    <property type="term" value="F:DNA binding"/>
    <property type="evidence" value="ECO:0007669"/>
    <property type="project" value="InterPro"/>
</dbReference>
<name>A0A6L9SBA0_9ACTN</name>
<feature type="binding site" evidence="7">
    <location>
        <position position="195"/>
    </location>
    <ligand>
        <name>Zn(2+)</name>
        <dbReference type="ChEBI" id="CHEBI:29105"/>
        <label>3</label>
    </ligand>
</feature>
<feature type="binding site" evidence="7">
    <location>
        <position position="158"/>
    </location>
    <ligand>
        <name>Zn(2+)</name>
        <dbReference type="ChEBI" id="CHEBI:29105"/>
        <label>1</label>
    </ligand>
</feature>
<feature type="binding site" evidence="7">
    <location>
        <position position="244"/>
    </location>
    <ligand>
        <name>Zn(2+)</name>
        <dbReference type="ChEBI" id="CHEBI:29105"/>
        <label>3</label>
    </ligand>
</feature>
<keyword evidence="7" id="KW-0540">Nuclease</keyword>
<dbReference type="EMBL" id="JAAGOA010000011">
    <property type="protein sequence ID" value="NEE01842.1"/>
    <property type="molecule type" value="Genomic_DNA"/>
</dbReference>
<comment type="caution">
    <text evidence="9">The sequence shown here is derived from an EMBL/GenBank/DDBJ whole genome shotgun (WGS) entry which is preliminary data.</text>
</comment>
<feature type="binding site" evidence="7">
    <location>
        <position position="229"/>
    </location>
    <ligand>
        <name>Zn(2+)</name>
        <dbReference type="ChEBI" id="CHEBI:29105"/>
        <label>2</label>
    </ligand>
</feature>
<feature type="domain" description="Xylose isomerase-like TIM barrel" evidence="8">
    <location>
        <begin position="34"/>
        <end position="289"/>
    </location>
</feature>
<dbReference type="HAMAP" id="MF_00152">
    <property type="entry name" value="Nfo"/>
    <property type="match status" value="1"/>
</dbReference>
<keyword evidence="2 7" id="KW-0479">Metal-binding</keyword>
<feature type="binding site" evidence="7">
    <location>
        <position position="242"/>
    </location>
    <ligand>
        <name>Zn(2+)</name>
        <dbReference type="ChEBI" id="CHEBI:29105"/>
        <label>3</label>
    </ligand>
</feature>
<protein>
    <recommendedName>
        <fullName evidence="7">Probable endonuclease 4</fullName>
        <ecNumber evidence="7">3.1.21.2</ecNumber>
    </recommendedName>
    <alternativeName>
        <fullName evidence="7">Endodeoxyribonuclease IV</fullName>
    </alternativeName>
    <alternativeName>
        <fullName evidence="7">Endonuclease IV</fullName>
    </alternativeName>
</protein>
<dbReference type="AlphaFoldDB" id="A0A6L9SBA0"/>
<dbReference type="PANTHER" id="PTHR21445:SF0">
    <property type="entry name" value="APURINIC-APYRIMIDINIC ENDONUCLEASE"/>
    <property type="match status" value="1"/>
</dbReference>
<dbReference type="GO" id="GO:0008270">
    <property type="term" value="F:zinc ion binding"/>
    <property type="evidence" value="ECO:0007669"/>
    <property type="project" value="UniProtKB-UniRule"/>
</dbReference>
<dbReference type="InterPro" id="IPR018246">
    <property type="entry name" value="AP_endonuc_F2_Zn_BS"/>
</dbReference>
<dbReference type="PANTHER" id="PTHR21445">
    <property type="entry name" value="ENDONUCLEASE IV ENDODEOXYRIBONUCLEASE IV"/>
    <property type="match status" value="1"/>
</dbReference>
<comment type="similarity">
    <text evidence="1 7">Belongs to the AP endonuclease 2 family.</text>
</comment>
<dbReference type="PROSITE" id="PS00730">
    <property type="entry name" value="AP_NUCLEASE_F2_2"/>
    <property type="match status" value="1"/>
</dbReference>
<dbReference type="InterPro" id="IPR001719">
    <property type="entry name" value="AP_endonuc_2"/>
</dbReference>
<dbReference type="PROSITE" id="PS51432">
    <property type="entry name" value="AP_NUCLEASE_F2_4"/>
    <property type="match status" value="1"/>
</dbReference>
<feature type="binding site" evidence="7">
    <location>
        <position position="274"/>
    </location>
    <ligand>
        <name>Zn(2+)</name>
        <dbReference type="ChEBI" id="CHEBI:29105"/>
        <label>2</label>
    </ligand>
</feature>
<gene>
    <name evidence="7" type="primary">nfo</name>
    <name evidence="9" type="ORF">G1H10_16840</name>
</gene>
<evidence type="ECO:0000256" key="6">
    <source>
        <dbReference type="ARBA" id="ARBA00023204"/>
    </source>
</evidence>
<dbReference type="SUPFAM" id="SSF51658">
    <property type="entry name" value="Xylose isomerase-like"/>
    <property type="match status" value="1"/>
</dbReference>
<keyword evidence="6 7" id="KW-0234">DNA repair</keyword>
<dbReference type="SMART" id="SM00518">
    <property type="entry name" value="AP2Ec"/>
    <property type="match status" value="1"/>
</dbReference>
<evidence type="ECO:0000256" key="7">
    <source>
        <dbReference type="HAMAP-Rule" id="MF_00152"/>
    </source>
</evidence>
<proteinExistence type="inferred from homology"/>
<dbReference type="NCBIfam" id="TIGR00587">
    <property type="entry name" value="nfo"/>
    <property type="match status" value="1"/>
</dbReference>
<dbReference type="GO" id="GO:0008833">
    <property type="term" value="F:deoxyribonuclease IV (phage-T4-induced) activity"/>
    <property type="evidence" value="ECO:0007669"/>
    <property type="project" value="UniProtKB-UniRule"/>
</dbReference>
<accession>A0A6L9SBA0</accession>
<keyword evidence="5 7" id="KW-0862">Zinc</keyword>
<evidence type="ECO:0000256" key="5">
    <source>
        <dbReference type="ARBA" id="ARBA00022833"/>
    </source>
</evidence>
<evidence type="ECO:0000256" key="1">
    <source>
        <dbReference type="ARBA" id="ARBA00005340"/>
    </source>
</evidence>
<dbReference type="PROSITE" id="PS00731">
    <property type="entry name" value="AP_NUCLEASE_F2_3"/>
    <property type="match status" value="1"/>
</dbReference>
<dbReference type="CDD" id="cd00019">
    <property type="entry name" value="AP2Ec"/>
    <property type="match status" value="1"/>
</dbReference>
<dbReference type="GO" id="GO:0008081">
    <property type="term" value="F:phosphoric diester hydrolase activity"/>
    <property type="evidence" value="ECO:0007669"/>
    <property type="project" value="TreeGrafter"/>
</dbReference>
<dbReference type="GO" id="GO:0003906">
    <property type="term" value="F:DNA-(apurinic or apyrimidinic site) endonuclease activity"/>
    <property type="evidence" value="ECO:0007669"/>
    <property type="project" value="TreeGrafter"/>
</dbReference>
<reference evidence="9 10" key="1">
    <citation type="submission" date="2020-02" db="EMBL/GenBank/DDBJ databases">
        <authorList>
            <person name="Li X.-J."/>
            <person name="Han X.-M."/>
        </authorList>
    </citation>
    <scope>NUCLEOTIDE SEQUENCE [LARGE SCALE GENOMIC DNA]</scope>
    <source>
        <strain evidence="9 10">CCTCC AB 2017055</strain>
    </source>
</reference>
<keyword evidence="4 7" id="KW-0378">Hydrolase</keyword>
<dbReference type="InterPro" id="IPR013022">
    <property type="entry name" value="Xyl_isomerase-like_TIM-brl"/>
</dbReference>
<dbReference type="Pfam" id="PF01261">
    <property type="entry name" value="AP_endonuc_2"/>
    <property type="match status" value="1"/>
</dbReference>
<organism evidence="9 10">
    <name type="scientific">Phytoactinopolyspora halotolerans</name>
    <dbReference type="NCBI Taxonomy" id="1981512"/>
    <lineage>
        <taxon>Bacteria</taxon>
        <taxon>Bacillati</taxon>
        <taxon>Actinomycetota</taxon>
        <taxon>Actinomycetes</taxon>
        <taxon>Jiangellales</taxon>
        <taxon>Jiangellaceae</taxon>
        <taxon>Phytoactinopolyspora</taxon>
    </lineage>
</organism>
<dbReference type="Gene3D" id="3.20.20.150">
    <property type="entry name" value="Divalent-metal-dependent TIM barrel enzymes"/>
    <property type="match status" value="1"/>
</dbReference>
<keyword evidence="10" id="KW-1185">Reference proteome</keyword>
<evidence type="ECO:0000256" key="3">
    <source>
        <dbReference type="ARBA" id="ARBA00022763"/>
    </source>
</evidence>